<dbReference type="AlphaFoldDB" id="A0A9N9RY55"/>
<dbReference type="GO" id="GO:0005634">
    <property type="term" value="C:nucleus"/>
    <property type="evidence" value="ECO:0007669"/>
    <property type="project" value="TreeGrafter"/>
</dbReference>
<organism evidence="8 9">
    <name type="scientific">Chironomus riparius</name>
    <dbReference type="NCBI Taxonomy" id="315576"/>
    <lineage>
        <taxon>Eukaryota</taxon>
        <taxon>Metazoa</taxon>
        <taxon>Ecdysozoa</taxon>
        <taxon>Arthropoda</taxon>
        <taxon>Hexapoda</taxon>
        <taxon>Insecta</taxon>
        <taxon>Pterygota</taxon>
        <taxon>Neoptera</taxon>
        <taxon>Endopterygota</taxon>
        <taxon>Diptera</taxon>
        <taxon>Nematocera</taxon>
        <taxon>Chironomoidea</taxon>
        <taxon>Chironomidae</taxon>
        <taxon>Chironominae</taxon>
        <taxon>Chironomus</taxon>
    </lineage>
</organism>
<name>A0A9N9RY55_9DIPT</name>
<evidence type="ECO:0000313" key="8">
    <source>
        <dbReference type="EMBL" id="CAG9804714.1"/>
    </source>
</evidence>
<feature type="domain" description="C2H2-type" evidence="7">
    <location>
        <begin position="288"/>
        <end position="318"/>
    </location>
</feature>
<dbReference type="Pfam" id="PF13894">
    <property type="entry name" value="zf-C2H2_4"/>
    <property type="match status" value="1"/>
</dbReference>
<dbReference type="GO" id="GO:0000981">
    <property type="term" value="F:DNA-binding transcription factor activity, RNA polymerase II-specific"/>
    <property type="evidence" value="ECO:0007669"/>
    <property type="project" value="TreeGrafter"/>
</dbReference>
<reference evidence="8" key="1">
    <citation type="submission" date="2022-01" db="EMBL/GenBank/DDBJ databases">
        <authorList>
            <person name="King R."/>
        </authorList>
    </citation>
    <scope>NUCLEOTIDE SEQUENCE</scope>
</reference>
<dbReference type="PANTHER" id="PTHR24379">
    <property type="entry name" value="KRAB AND ZINC FINGER DOMAIN-CONTAINING"/>
    <property type="match status" value="1"/>
</dbReference>
<sequence length="475" mass="56062">MKCMFCLNLDNENNLIHINDRLDENNEYVAADLIRIHFPFAEKILRNSENEGICHNCWLNVDSFHEFFTLVANNYGMEGNIKYDTSCMDVEDTDALKTEDLIVYDIVDVNHQDDKEIFDENLIKEETSELDETITEWISEENSQYTPKSKFDLQYYGSENDTADDQRIRETANMLCDLCSIPLESLRDAKSHFKHAHQIEGYLMCCNRKFRQRCRLVEHVNTHYNYSYPCPICGKTFDSKSYLSKHLACHETIKEYKCDHCPKSFAKKFQVRNHLLSVHIFDNVEAQFECPIQDCFKKFVNQARLKHHIDYTHAATNMEICEICSKTFKTKSAIEEHKKTHLRKPEDRIKCEICGHYLGDLKSFNRHVKNHATEAQENQCSYCGKRSPNLNALKKHIRYVHEMAKNFTCKYCDKSFKRPRNLIDHEASVHTLQDLYTCTFCPRTFRNQSNMLSHRKKQHPDQYQKPSYMRDDVVV</sequence>
<dbReference type="Pfam" id="PF00096">
    <property type="entry name" value="zf-C2H2"/>
    <property type="match status" value="4"/>
</dbReference>
<evidence type="ECO:0000256" key="6">
    <source>
        <dbReference type="SAM" id="MobiDB-lite"/>
    </source>
</evidence>
<feature type="domain" description="C2H2-type" evidence="7">
    <location>
        <begin position="349"/>
        <end position="376"/>
    </location>
</feature>
<evidence type="ECO:0000256" key="5">
    <source>
        <dbReference type="PROSITE-ProRule" id="PRU00042"/>
    </source>
</evidence>
<keyword evidence="1" id="KW-0479">Metal-binding</keyword>
<reference evidence="8" key="2">
    <citation type="submission" date="2022-10" db="EMBL/GenBank/DDBJ databases">
        <authorList>
            <consortium name="ENA_rothamsted_submissions"/>
            <consortium name="culmorum"/>
            <person name="King R."/>
        </authorList>
    </citation>
    <scope>NUCLEOTIDE SEQUENCE</scope>
</reference>
<dbReference type="GO" id="GO:0008270">
    <property type="term" value="F:zinc ion binding"/>
    <property type="evidence" value="ECO:0007669"/>
    <property type="project" value="UniProtKB-KW"/>
</dbReference>
<evidence type="ECO:0000256" key="1">
    <source>
        <dbReference type="ARBA" id="ARBA00022723"/>
    </source>
</evidence>
<dbReference type="EMBL" id="OU895878">
    <property type="protein sequence ID" value="CAG9804714.1"/>
    <property type="molecule type" value="Genomic_DNA"/>
</dbReference>
<dbReference type="PROSITE" id="PS00028">
    <property type="entry name" value="ZINC_FINGER_C2H2_1"/>
    <property type="match status" value="7"/>
</dbReference>
<dbReference type="Gene3D" id="3.30.160.60">
    <property type="entry name" value="Classic Zinc Finger"/>
    <property type="match status" value="4"/>
</dbReference>
<dbReference type="Proteomes" id="UP001153620">
    <property type="component" value="Chromosome 2"/>
</dbReference>
<keyword evidence="4" id="KW-0862">Zinc</keyword>
<dbReference type="Gene3D" id="3.40.1800.20">
    <property type="match status" value="1"/>
</dbReference>
<evidence type="ECO:0000256" key="3">
    <source>
        <dbReference type="ARBA" id="ARBA00022771"/>
    </source>
</evidence>
<proteinExistence type="predicted"/>
<dbReference type="SMART" id="SM00355">
    <property type="entry name" value="ZnF_C2H2"/>
    <property type="match status" value="10"/>
</dbReference>
<protein>
    <recommendedName>
        <fullName evidence="7">C2H2-type domain-containing protein</fullName>
    </recommendedName>
</protein>
<keyword evidence="9" id="KW-1185">Reference proteome</keyword>
<dbReference type="InterPro" id="IPR036236">
    <property type="entry name" value="Znf_C2H2_sf"/>
</dbReference>
<accession>A0A9N9RY55</accession>
<dbReference type="PANTHER" id="PTHR24379:SF127">
    <property type="entry name" value="BLOODY FINGERS-RELATED"/>
    <property type="match status" value="1"/>
</dbReference>
<dbReference type="SUPFAM" id="SSF57667">
    <property type="entry name" value="beta-beta-alpha zinc fingers"/>
    <property type="match status" value="4"/>
</dbReference>
<feature type="domain" description="C2H2-type" evidence="7">
    <location>
        <begin position="407"/>
        <end position="435"/>
    </location>
</feature>
<dbReference type="Pfam" id="PF13912">
    <property type="entry name" value="zf-C2H2_6"/>
    <property type="match status" value="1"/>
</dbReference>
<evidence type="ECO:0000256" key="4">
    <source>
        <dbReference type="ARBA" id="ARBA00022833"/>
    </source>
</evidence>
<feature type="domain" description="C2H2-type" evidence="7">
    <location>
        <begin position="436"/>
        <end position="464"/>
    </location>
</feature>
<feature type="region of interest" description="Disordered" evidence="6">
    <location>
        <begin position="451"/>
        <end position="475"/>
    </location>
</feature>
<feature type="domain" description="C2H2-type" evidence="7">
    <location>
        <begin position="319"/>
        <end position="346"/>
    </location>
</feature>
<keyword evidence="3 5" id="KW-0863">Zinc-finger</keyword>
<keyword evidence="2" id="KW-0677">Repeat</keyword>
<dbReference type="PROSITE" id="PS50157">
    <property type="entry name" value="ZINC_FINGER_C2H2_2"/>
    <property type="match status" value="8"/>
</dbReference>
<feature type="domain" description="C2H2-type" evidence="7">
    <location>
        <begin position="228"/>
        <end position="255"/>
    </location>
</feature>
<evidence type="ECO:0000259" key="7">
    <source>
        <dbReference type="PROSITE" id="PS50157"/>
    </source>
</evidence>
<feature type="domain" description="C2H2-type" evidence="7">
    <location>
        <begin position="378"/>
        <end position="406"/>
    </location>
</feature>
<evidence type="ECO:0000313" key="9">
    <source>
        <dbReference type="Proteomes" id="UP001153620"/>
    </source>
</evidence>
<dbReference type="OrthoDB" id="10039931at2759"/>
<feature type="domain" description="C2H2-type" evidence="7">
    <location>
        <begin position="256"/>
        <end position="284"/>
    </location>
</feature>
<dbReference type="InterPro" id="IPR013087">
    <property type="entry name" value="Znf_C2H2_type"/>
</dbReference>
<dbReference type="GO" id="GO:0000977">
    <property type="term" value="F:RNA polymerase II transcription regulatory region sequence-specific DNA binding"/>
    <property type="evidence" value="ECO:0007669"/>
    <property type="project" value="TreeGrafter"/>
</dbReference>
<gene>
    <name evidence="8" type="ORF">CHIRRI_LOCUS7593</name>
</gene>
<evidence type="ECO:0000256" key="2">
    <source>
        <dbReference type="ARBA" id="ARBA00022737"/>
    </source>
</evidence>